<protein>
    <submittedName>
        <fullName evidence="2">Uncharacterized protein</fullName>
    </submittedName>
</protein>
<feature type="compositionally biased region" description="Gly residues" evidence="1">
    <location>
        <begin position="19"/>
        <end position="30"/>
    </location>
</feature>
<reference evidence="2" key="1">
    <citation type="journal article" date="2020" name="G3 (Bethesda)">
        <title>High-Quality Assemblies for Three Invasive Social Wasps from the &lt;i&gt;Vespula&lt;/i&gt; Genus.</title>
        <authorList>
            <person name="Harrop T.W.R."/>
            <person name="Guhlin J."/>
            <person name="McLaughlin G.M."/>
            <person name="Permina E."/>
            <person name="Stockwell P."/>
            <person name="Gilligan J."/>
            <person name="Le Lec M.F."/>
            <person name="Gruber M.A.M."/>
            <person name="Quinn O."/>
            <person name="Lovegrove M."/>
            <person name="Duncan E.J."/>
            <person name="Remnant E.J."/>
            <person name="Van Eeckhoven J."/>
            <person name="Graham B."/>
            <person name="Knapp R.A."/>
            <person name="Langford K.W."/>
            <person name="Kronenberg Z."/>
            <person name="Press M.O."/>
            <person name="Eacker S.M."/>
            <person name="Wilson-Rankin E.E."/>
            <person name="Purcell J."/>
            <person name="Lester P.J."/>
            <person name="Dearden P.K."/>
        </authorList>
    </citation>
    <scope>NUCLEOTIDE SEQUENCE</scope>
    <source>
        <strain evidence="2">Marl-1</strain>
    </source>
</reference>
<proteinExistence type="predicted"/>
<comment type="caution">
    <text evidence="2">The sequence shown here is derived from an EMBL/GenBank/DDBJ whole genome shotgun (WGS) entry which is preliminary data.</text>
</comment>
<evidence type="ECO:0000313" key="2">
    <source>
        <dbReference type="EMBL" id="KAF7380873.1"/>
    </source>
</evidence>
<keyword evidence="3" id="KW-1185">Reference proteome</keyword>
<feature type="region of interest" description="Disordered" evidence="1">
    <location>
        <begin position="1"/>
        <end position="30"/>
    </location>
</feature>
<sequence>MVKGVKRRGGEEEKRRLTDGGGSLSRGGCGLYQGRKSKRLAGVDKAERTIFRCENADLQSRKLRGF</sequence>
<evidence type="ECO:0000313" key="3">
    <source>
        <dbReference type="Proteomes" id="UP000614350"/>
    </source>
</evidence>
<organism evidence="2 3">
    <name type="scientific">Vespula vulgaris</name>
    <name type="common">Yellow jacket</name>
    <name type="synonym">Wasp</name>
    <dbReference type="NCBI Taxonomy" id="7454"/>
    <lineage>
        <taxon>Eukaryota</taxon>
        <taxon>Metazoa</taxon>
        <taxon>Ecdysozoa</taxon>
        <taxon>Arthropoda</taxon>
        <taxon>Hexapoda</taxon>
        <taxon>Insecta</taxon>
        <taxon>Pterygota</taxon>
        <taxon>Neoptera</taxon>
        <taxon>Endopterygota</taxon>
        <taxon>Hymenoptera</taxon>
        <taxon>Apocrita</taxon>
        <taxon>Aculeata</taxon>
        <taxon>Vespoidea</taxon>
        <taxon>Vespidae</taxon>
        <taxon>Vespinae</taxon>
        <taxon>Vespula</taxon>
    </lineage>
</organism>
<dbReference type="Proteomes" id="UP000614350">
    <property type="component" value="Unassembled WGS sequence"/>
</dbReference>
<dbReference type="EMBL" id="JACSEA010000021">
    <property type="protein sequence ID" value="KAF7380873.1"/>
    <property type="molecule type" value="Genomic_DNA"/>
</dbReference>
<feature type="compositionally biased region" description="Basic and acidic residues" evidence="1">
    <location>
        <begin position="8"/>
        <end position="18"/>
    </location>
</feature>
<dbReference type="AlphaFoldDB" id="A0A834J376"/>
<name>A0A834J376_VESVU</name>
<gene>
    <name evidence="2" type="ORF">HZH66_014249</name>
</gene>
<accession>A0A834J376</accession>
<evidence type="ECO:0000256" key="1">
    <source>
        <dbReference type="SAM" id="MobiDB-lite"/>
    </source>
</evidence>